<keyword evidence="3" id="KW-1185">Reference proteome</keyword>
<feature type="region of interest" description="Disordered" evidence="1">
    <location>
        <begin position="506"/>
        <end position="583"/>
    </location>
</feature>
<dbReference type="GO" id="GO:0007166">
    <property type="term" value="P:cell surface receptor signaling pathway"/>
    <property type="evidence" value="ECO:0007669"/>
    <property type="project" value="InterPro"/>
</dbReference>
<comment type="caution">
    <text evidence="2">The sequence shown here is derived from an EMBL/GenBank/DDBJ whole genome shotgun (WGS) entry which is preliminary data.</text>
</comment>
<dbReference type="InterPro" id="IPR036537">
    <property type="entry name" value="Adaptor_Cbl_N_dom_sf"/>
</dbReference>
<sequence length="583" mass="65128">MQILERSINALELAKLVTAGLPVPGLSLVLDSALSIAKKAKEVEDTRDDCRALAERAATLVLAVYQQLKNGSGETAAKEHVTTFLQNLQDIENLMARRLRARQRGRFMFVIKHGKIAKEVKALTAKLDESYRHFLIQTALVVDQSLNTLTSGNIRMMRHIDDSARVGEVVLGETRVIRTGISDLADRVGGNLIFDGTIFKPLELHYFFVPSRSWRRSWEKIANCPRYPLGVWLGRKTACEDWTVLSARNPELKTGATKAQRVPQVLPGPRQGESPPGTLIEKFRQLTYDDKDYRNFEQRFSMARLLDIPKSDEAEMRVEFDLGTGENQTRWSRYKLSCVPVDTTLVFLQRVHALHGFSEAASRMARFLPDPSVTARYACIGMATHRFYYTETTITMSTRAAAQGVPPLWFFLLQFDGGESSAHGRNIPCGFWSLKKYPTSVPAGVIFDPTPQFEPIRKGEEAPLLTSTQILGDLVFTTETKMSTTFLQLSEDELLTLRELQESLRSTTSLGDASRDSDDSGANGFATHNNSDEDNNGDGTLESSGSDNSPATAVHSESTDPDYQDMTDSEYDGTEEYYSAEEY</sequence>
<name>A0A1M2W547_TRAPU</name>
<reference evidence="2 3" key="1">
    <citation type="submission" date="2016-10" db="EMBL/GenBank/DDBJ databases">
        <title>Genome sequence of the basidiomycete white-rot fungus Trametes pubescens.</title>
        <authorList>
            <person name="Makela M.R."/>
            <person name="Granchi Z."/>
            <person name="Peng M."/>
            <person name="De Vries R.P."/>
            <person name="Grigoriev I."/>
            <person name="Riley R."/>
            <person name="Hilden K."/>
        </authorList>
    </citation>
    <scope>NUCLEOTIDE SEQUENCE [LARGE SCALE GENOMIC DNA]</scope>
    <source>
        <strain evidence="2 3">FBCC735</strain>
    </source>
</reference>
<evidence type="ECO:0000313" key="2">
    <source>
        <dbReference type="EMBL" id="OJT14936.1"/>
    </source>
</evidence>
<dbReference type="EMBL" id="MNAD01000217">
    <property type="protein sequence ID" value="OJT14936.1"/>
    <property type="molecule type" value="Genomic_DNA"/>
</dbReference>
<dbReference type="OMA" id="MATHRFY"/>
<dbReference type="OrthoDB" id="2746911at2759"/>
<feature type="compositionally biased region" description="Polar residues" evidence="1">
    <location>
        <begin position="537"/>
        <end position="551"/>
    </location>
</feature>
<organism evidence="2 3">
    <name type="scientific">Trametes pubescens</name>
    <name type="common">White-rot fungus</name>
    <dbReference type="NCBI Taxonomy" id="154538"/>
    <lineage>
        <taxon>Eukaryota</taxon>
        <taxon>Fungi</taxon>
        <taxon>Dikarya</taxon>
        <taxon>Basidiomycota</taxon>
        <taxon>Agaricomycotina</taxon>
        <taxon>Agaricomycetes</taxon>
        <taxon>Polyporales</taxon>
        <taxon>Polyporaceae</taxon>
        <taxon>Trametes</taxon>
    </lineage>
</organism>
<gene>
    <name evidence="2" type="ORF">TRAPUB_8506</name>
</gene>
<dbReference type="Proteomes" id="UP000184267">
    <property type="component" value="Unassembled WGS sequence"/>
</dbReference>
<dbReference type="InterPro" id="IPR059179">
    <property type="entry name" value="MLKL-like_MCAfunc"/>
</dbReference>
<proteinExistence type="predicted"/>
<dbReference type="AlphaFoldDB" id="A0A1M2W547"/>
<accession>A0A1M2W547</accession>
<evidence type="ECO:0000313" key="3">
    <source>
        <dbReference type="Proteomes" id="UP000184267"/>
    </source>
</evidence>
<dbReference type="CDD" id="cd21037">
    <property type="entry name" value="MLKL_NTD"/>
    <property type="match status" value="1"/>
</dbReference>
<feature type="compositionally biased region" description="Acidic residues" evidence="1">
    <location>
        <begin position="559"/>
        <end position="583"/>
    </location>
</feature>
<dbReference type="Gene3D" id="1.20.930.20">
    <property type="entry name" value="Adaptor protein Cbl, N-terminal domain"/>
    <property type="match status" value="1"/>
</dbReference>
<evidence type="ECO:0000256" key="1">
    <source>
        <dbReference type="SAM" id="MobiDB-lite"/>
    </source>
</evidence>
<protein>
    <submittedName>
        <fullName evidence="2">Uncharacterized protein</fullName>
    </submittedName>
</protein>